<dbReference type="InterPro" id="IPR011990">
    <property type="entry name" value="TPR-like_helical_dom_sf"/>
</dbReference>
<dbReference type="SUPFAM" id="SSF52540">
    <property type="entry name" value="P-loop containing nucleoside triphosphate hydrolases"/>
    <property type="match status" value="1"/>
</dbReference>
<keyword evidence="2" id="KW-0805">Transcription regulation</keyword>
<keyword evidence="1" id="KW-0677">Repeat</keyword>
<dbReference type="Gene3D" id="3.40.50.300">
    <property type="entry name" value="P-loop containing nucleotide triphosphate hydrolases"/>
    <property type="match status" value="1"/>
</dbReference>
<dbReference type="InterPro" id="IPR027417">
    <property type="entry name" value="P-loop_NTPase"/>
</dbReference>
<dbReference type="Pfam" id="PF24883">
    <property type="entry name" value="NPHP3_N"/>
    <property type="match status" value="1"/>
</dbReference>
<organism evidence="6 7">
    <name type="scientific">Zestomonas insulae</name>
    <dbReference type="NCBI Taxonomy" id="2809017"/>
    <lineage>
        <taxon>Bacteria</taxon>
        <taxon>Pseudomonadati</taxon>
        <taxon>Pseudomonadota</taxon>
        <taxon>Gammaproteobacteria</taxon>
        <taxon>Pseudomonadales</taxon>
        <taxon>Pseudomonadaceae</taxon>
        <taxon>Zestomonas</taxon>
    </lineage>
</organism>
<accession>A0ABS2IIV7</accession>
<reference evidence="6 7" key="1">
    <citation type="submission" date="2021-02" db="EMBL/GenBank/DDBJ databases">
        <authorList>
            <person name="Lee D.-H."/>
        </authorList>
    </citation>
    <scope>NUCLEOTIDE SEQUENCE [LARGE SCALE GENOMIC DNA]</scope>
    <source>
        <strain evidence="6 7">UL073</strain>
    </source>
</reference>
<keyword evidence="7" id="KW-1185">Reference proteome</keyword>
<comment type="caution">
    <text evidence="6">The sequence shown here is derived from an EMBL/GenBank/DDBJ whole genome shotgun (WGS) entry which is preliminary data.</text>
</comment>
<dbReference type="InterPro" id="IPR056884">
    <property type="entry name" value="NPHP3-like_N"/>
</dbReference>
<feature type="domain" description="HTH luxR-type" evidence="5">
    <location>
        <begin position="832"/>
        <end position="897"/>
    </location>
</feature>
<dbReference type="PANTHER" id="PTHR44688:SF16">
    <property type="entry name" value="DNA-BINDING TRANSCRIPTIONAL ACTIVATOR DEVR_DOSR"/>
    <property type="match status" value="1"/>
</dbReference>
<proteinExistence type="predicted"/>
<dbReference type="CDD" id="cd06170">
    <property type="entry name" value="LuxR_C_like"/>
    <property type="match status" value="1"/>
</dbReference>
<dbReference type="InterPro" id="IPR059106">
    <property type="entry name" value="WHD_MalT"/>
</dbReference>
<dbReference type="Gene3D" id="1.25.40.10">
    <property type="entry name" value="Tetratricopeptide repeat domain"/>
    <property type="match status" value="1"/>
</dbReference>
<evidence type="ECO:0000313" key="6">
    <source>
        <dbReference type="EMBL" id="MBM7062997.1"/>
    </source>
</evidence>
<evidence type="ECO:0000259" key="5">
    <source>
        <dbReference type="PROSITE" id="PS50043"/>
    </source>
</evidence>
<gene>
    <name evidence="6" type="ORF">JQX08_19950</name>
</gene>
<dbReference type="SMART" id="SM00421">
    <property type="entry name" value="HTH_LUXR"/>
    <property type="match status" value="1"/>
</dbReference>
<name>A0ABS2IIV7_9GAMM</name>
<dbReference type="SUPFAM" id="SSF46894">
    <property type="entry name" value="C-terminal effector domain of the bipartite response regulators"/>
    <property type="match status" value="1"/>
</dbReference>
<dbReference type="PRINTS" id="PR00038">
    <property type="entry name" value="HTHLUXR"/>
</dbReference>
<evidence type="ECO:0000256" key="3">
    <source>
        <dbReference type="ARBA" id="ARBA00023125"/>
    </source>
</evidence>
<protein>
    <submittedName>
        <fullName evidence="6">ATP-dependent transcriptional regulator</fullName>
    </submittedName>
</protein>
<dbReference type="PANTHER" id="PTHR44688">
    <property type="entry name" value="DNA-BINDING TRANSCRIPTIONAL ACTIVATOR DEVR_DOSR"/>
    <property type="match status" value="1"/>
</dbReference>
<dbReference type="Pfam" id="PF00196">
    <property type="entry name" value="GerE"/>
    <property type="match status" value="1"/>
</dbReference>
<dbReference type="RefSeq" id="WP_205350172.1">
    <property type="nucleotide sequence ID" value="NZ_JAFEUP010000006.1"/>
</dbReference>
<dbReference type="EMBL" id="JAFEUP010000006">
    <property type="protein sequence ID" value="MBM7062997.1"/>
    <property type="molecule type" value="Genomic_DNA"/>
</dbReference>
<evidence type="ECO:0000313" key="7">
    <source>
        <dbReference type="Proteomes" id="UP000717995"/>
    </source>
</evidence>
<keyword evidence="4" id="KW-0804">Transcription</keyword>
<dbReference type="Pfam" id="PF25873">
    <property type="entry name" value="WHD_MalT"/>
    <property type="match status" value="1"/>
</dbReference>
<dbReference type="InterPro" id="IPR036388">
    <property type="entry name" value="WH-like_DNA-bd_sf"/>
</dbReference>
<sequence>MQTTVMNSENLLVATKFSPPRLNTRHIPRAHLLGRLREAQDSTVTLITGGAGFGKTILLAQWRQELMKAGVEVAWLSFSHDDKEFQSFFSYLLTALQHLGIQIDGEMLNADGGDQSMNAVVAVVTRAAEEIGRELYLLIDDYQHIEAPSAHRLIQKLLDHCPANLHIVIASRTIPPLSLGRLRMQGYVAEIDFAELPFDLDETKAFFEQNLSSLTLTADEDRLIHDLTGGWPASLQPIATMLRVRPAKRAKLRSLLWKSSDLQAYLAEDVVACLPEELVELMEKISIFRRFNAELAEFVAQDPRAAELIRLAEDENLLIYRVESDDRLPWYRFHPLFGEFLAQRLAQQGQAVVEALHGRASQWFAEHDFLAESIRHANLSGDLDYAVSALEEAATTTWSMAYIGPMLHLLDRLPQETLFAHPRLFVLGCLTYALTARPEKAERWLEQIRRTEAAKNPAISSRFALADAAVAMQLDDLKRVIDLLEPALKAPVENRSLRYISLSALVVAYLAMGRFEDVRRLFDDNPINPDDRDNDMAMVFESNRALAYLTRGSVREAERIGAGVLARAEAGYGRGSVAANLCASTLSDAYYELDRIDDALAVLANRSGILQFSMPDVMARASLCRSRIEVLRGEPQDALRFLEDQAAHFHLLGLSRPQAAMIAEQAALLLAMGERRQAGELLARLQALAEQGSSAGGHGEIAAITAAVRARTAIADRDPAAALLALAEVRSFGELHGRGRAMVKTNLLAAIAHDMQDDREAAAAELAEALQTGATLGLVRTLLDESEAMELLEQLRADLPLDAFTSQYLTDLLAHLAAEEGAAGAALARDASSGQPAVLTPRELEILSLISQAMSNKRIALTLNLTFGTVKWNVKNILAKLGVSSRYGAITAARQQGLIK</sequence>
<dbReference type="Proteomes" id="UP000717995">
    <property type="component" value="Unassembled WGS sequence"/>
</dbReference>
<dbReference type="PROSITE" id="PS50043">
    <property type="entry name" value="HTH_LUXR_2"/>
    <property type="match status" value="1"/>
</dbReference>
<keyword evidence="3" id="KW-0238">DNA-binding</keyword>
<dbReference type="InterPro" id="IPR000792">
    <property type="entry name" value="Tscrpt_reg_LuxR_C"/>
</dbReference>
<dbReference type="InterPro" id="IPR016032">
    <property type="entry name" value="Sig_transdc_resp-reg_C-effctor"/>
</dbReference>
<evidence type="ECO:0000256" key="2">
    <source>
        <dbReference type="ARBA" id="ARBA00023015"/>
    </source>
</evidence>
<evidence type="ECO:0000256" key="1">
    <source>
        <dbReference type="ARBA" id="ARBA00022737"/>
    </source>
</evidence>
<evidence type="ECO:0000256" key="4">
    <source>
        <dbReference type="ARBA" id="ARBA00023163"/>
    </source>
</evidence>
<dbReference type="Gene3D" id="1.10.10.10">
    <property type="entry name" value="Winged helix-like DNA-binding domain superfamily/Winged helix DNA-binding domain"/>
    <property type="match status" value="1"/>
</dbReference>